<feature type="domain" description="Transposase DDE" evidence="1">
    <location>
        <begin position="14"/>
        <end position="67"/>
    </location>
</feature>
<feature type="domain" description="Transposase DDE" evidence="1">
    <location>
        <begin position="83"/>
        <end position="176"/>
    </location>
</feature>
<dbReference type="EMBL" id="CP000806">
    <property type="protein sequence ID" value="ACB50332.1"/>
    <property type="molecule type" value="Genomic_DNA"/>
</dbReference>
<evidence type="ECO:0000313" key="2">
    <source>
        <dbReference type="EMBL" id="ACB50332.1"/>
    </source>
</evidence>
<protein>
    <recommendedName>
        <fullName evidence="1">Transposase DDE domain-containing protein</fullName>
    </recommendedName>
</protein>
<keyword evidence="3" id="KW-1185">Reference proteome</keyword>
<gene>
    <name evidence="2" type="ordered locus">cce_0981</name>
</gene>
<dbReference type="Proteomes" id="UP000001203">
    <property type="component" value="Chromosome circular"/>
</dbReference>
<organism evidence="2 3">
    <name type="scientific">Crocosphaera subtropica (strain ATCC 51142 / BH68)</name>
    <name type="common">Cyanothece sp. (strain ATCC 51142)</name>
    <dbReference type="NCBI Taxonomy" id="43989"/>
    <lineage>
        <taxon>Bacteria</taxon>
        <taxon>Bacillati</taxon>
        <taxon>Cyanobacteriota</taxon>
        <taxon>Cyanophyceae</taxon>
        <taxon>Oscillatoriophycideae</taxon>
        <taxon>Chroococcales</taxon>
        <taxon>Aphanothecaceae</taxon>
        <taxon>Crocosphaera</taxon>
        <taxon>Crocosphaera subtropica</taxon>
    </lineage>
</organism>
<evidence type="ECO:0000259" key="1">
    <source>
        <dbReference type="Pfam" id="PF13701"/>
    </source>
</evidence>
<sequence>MKMFSEKLPFNFNMKKPLEVKFSGLDLSSDAGLLLVKQAEENLKVGQGISNCLEDDREQHKVKHSLSWCAFPCALRRRGVAPLFQLVSQRIYQIVAGYEDTNDSNYLRHDPIFKIICDKIPEMAAELLASQPTISRLENRITKQEIKTIRRFFVDKFFQNYSEAPEQIVLDIDGFDAYTRSLYFNA</sequence>
<dbReference type="HOGENOM" id="CLU_028186_2_1_3"/>
<proteinExistence type="predicted"/>
<dbReference type="AlphaFoldDB" id="B1WT02"/>
<dbReference type="Pfam" id="PF13701">
    <property type="entry name" value="DDE_Tnp_1_4"/>
    <property type="match status" value="2"/>
</dbReference>
<dbReference type="InterPro" id="IPR025668">
    <property type="entry name" value="Tnp_DDE_dom"/>
</dbReference>
<reference evidence="2 3" key="1">
    <citation type="journal article" date="2008" name="Proc. Natl. Acad. Sci. U.S.A.">
        <title>The genome of Cyanothece 51142, a unicellular diazotrophic cyanobacterium important in the marine nitrogen cycle.</title>
        <authorList>
            <person name="Welsh E.A."/>
            <person name="Liberton M."/>
            <person name="Stoeckel J."/>
            <person name="Loh T."/>
            <person name="Elvitigala T."/>
            <person name="Wang C."/>
            <person name="Wollam A."/>
            <person name="Fulton R.S."/>
            <person name="Clifton S.W."/>
            <person name="Jacobs J.M."/>
            <person name="Aurora R."/>
            <person name="Ghosh B.K."/>
            <person name="Sherman L.A."/>
            <person name="Smith R.D."/>
            <person name="Wilson R.K."/>
            <person name="Pakrasi H.B."/>
        </authorList>
    </citation>
    <scope>NUCLEOTIDE SEQUENCE [LARGE SCALE GENOMIC DNA]</scope>
    <source>
        <strain evidence="3">ATCC 51142 / BH68</strain>
    </source>
</reference>
<dbReference type="STRING" id="43989.cce_0981"/>
<accession>B1WT02</accession>
<dbReference type="KEGG" id="cyt:cce_0981"/>
<name>B1WT02_CROS5</name>
<dbReference type="eggNOG" id="COG2159">
    <property type="taxonomic scope" value="Bacteria"/>
</dbReference>
<evidence type="ECO:0000313" key="3">
    <source>
        <dbReference type="Proteomes" id="UP000001203"/>
    </source>
</evidence>